<dbReference type="PROSITE" id="PS00894">
    <property type="entry name" value="HTH_DEOR_1"/>
    <property type="match status" value="1"/>
</dbReference>
<dbReference type="RefSeq" id="WP_256395692.1">
    <property type="nucleotide sequence ID" value="NZ_JANHDJ010000002.1"/>
</dbReference>
<dbReference type="InterPro" id="IPR014036">
    <property type="entry name" value="DeoR-like_C"/>
</dbReference>
<evidence type="ECO:0000256" key="1">
    <source>
        <dbReference type="ARBA" id="ARBA00023015"/>
    </source>
</evidence>
<dbReference type="PROSITE" id="PS51000">
    <property type="entry name" value="HTH_DEOR_2"/>
    <property type="match status" value="1"/>
</dbReference>
<dbReference type="SUPFAM" id="SSF100950">
    <property type="entry name" value="NagB/RpiA/CoA transferase-like"/>
    <property type="match status" value="1"/>
</dbReference>
<dbReference type="Pfam" id="PF00455">
    <property type="entry name" value="DeoRC"/>
    <property type="match status" value="1"/>
</dbReference>
<organism evidence="5 6">
    <name type="scientific">Halohasta litorea</name>
    <dbReference type="NCBI Taxonomy" id="869891"/>
    <lineage>
        <taxon>Archaea</taxon>
        <taxon>Methanobacteriati</taxon>
        <taxon>Methanobacteriota</taxon>
        <taxon>Stenosarchaea group</taxon>
        <taxon>Halobacteria</taxon>
        <taxon>Halobacteriales</taxon>
        <taxon>Haloferacaceae</taxon>
        <taxon>Halohasta</taxon>
    </lineage>
</organism>
<dbReference type="PANTHER" id="PTHR30363">
    <property type="entry name" value="HTH-TYPE TRANSCRIPTIONAL REGULATOR SRLR-RELATED"/>
    <property type="match status" value="1"/>
</dbReference>
<dbReference type="SUPFAM" id="SSF46785">
    <property type="entry name" value="Winged helix' DNA-binding domain"/>
    <property type="match status" value="1"/>
</dbReference>
<dbReference type="Pfam" id="PF08220">
    <property type="entry name" value="HTH_DeoR"/>
    <property type="match status" value="1"/>
</dbReference>
<dbReference type="PRINTS" id="PR00037">
    <property type="entry name" value="HTHLACR"/>
</dbReference>
<keyword evidence="1" id="KW-0805">Transcription regulation</keyword>
<comment type="caution">
    <text evidence="5">The sequence shown here is derived from an EMBL/GenBank/DDBJ whole genome shotgun (WGS) entry which is preliminary data.</text>
</comment>
<keyword evidence="6" id="KW-1185">Reference proteome</keyword>
<proteinExistence type="predicted"/>
<reference evidence="5 6" key="1">
    <citation type="journal article" date="2019" name="Int. J. Syst. Evol. Microbiol.">
        <title>The Global Catalogue of Microorganisms (GCM) 10K type strain sequencing project: providing services to taxonomists for standard genome sequencing and annotation.</title>
        <authorList>
            <consortium name="The Broad Institute Genomics Platform"/>
            <consortium name="The Broad Institute Genome Sequencing Center for Infectious Disease"/>
            <person name="Wu L."/>
            <person name="Ma J."/>
        </authorList>
    </citation>
    <scope>NUCLEOTIDE SEQUENCE [LARGE SCALE GENOMIC DNA]</scope>
    <source>
        <strain evidence="5 6">CGMCC 1.10593</strain>
    </source>
</reference>
<dbReference type="InterPro" id="IPR037171">
    <property type="entry name" value="NagB/RpiA_transferase-like"/>
</dbReference>
<dbReference type="EMBL" id="JBHUDM010000002">
    <property type="protein sequence ID" value="MFD1641931.1"/>
    <property type="molecule type" value="Genomic_DNA"/>
</dbReference>
<name>A0ABD6D6R7_9EURY</name>
<keyword evidence="3" id="KW-0804">Transcription</keyword>
<evidence type="ECO:0000313" key="5">
    <source>
        <dbReference type="EMBL" id="MFD1641931.1"/>
    </source>
</evidence>
<accession>A0ABD6D6R7</accession>
<dbReference type="Gene3D" id="1.10.10.10">
    <property type="entry name" value="Winged helix-like DNA-binding domain superfamily/Winged helix DNA-binding domain"/>
    <property type="match status" value="1"/>
</dbReference>
<keyword evidence="2" id="KW-0238">DNA-binding</keyword>
<dbReference type="AlphaFoldDB" id="A0ABD6D6R7"/>
<dbReference type="InterPro" id="IPR050313">
    <property type="entry name" value="Carb_Metab_HTH_regulators"/>
</dbReference>
<sequence>MLPLERRQEIVNLVNDSQGCSVEELASEFGVSETTIRRDLQELSEQNLIERTRGGAMPTVSRGKDYDNRKIHNLEAKAAIGARAVEEIHQEEIVIFDCGTTTFEIAKQVSTDQSFVPMTPMPLIGRELAQKGFETHVTGGLYRPENYTAVGPWAEKFIQQTNADLFFLGTDGIDTDGLTARNVHQHRLKELMIENAKRTVLVSDHTKFGDNHTFRFAELDAVDLFITDREIPVDIREAFRSAGVDLVENTDSG</sequence>
<dbReference type="InterPro" id="IPR001034">
    <property type="entry name" value="DeoR_HTH"/>
</dbReference>
<dbReference type="SMART" id="SM01134">
    <property type="entry name" value="DeoRC"/>
    <property type="match status" value="1"/>
</dbReference>
<evidence type="ECO:0000256" key="3">
    <source>
        <dbReference type="ARBA" id="ARBA00023163"/>
    </source>
</evidence>
<dbReference type="InterPro" id="IPR036390">
    <property type="entry name" value="WH_DNA-bd_sf"/>
</dbReference>
<dbReference type="NCBIfam" id="NF041397">
    <property type="entry name" value="TranRegGlpR_Halo"/>
    <property type="match status" value="1"/>
</dbReference>
<dbReference type="PANTHER" id="PTHR30363:SF44">
    <property type="entry name" value="AGA OPERON TRANSCRIPTIONAL REPRESSOR-RELATED"/>
    <property type="match status" value="1"/>
</dbReference>
<evidence type="ECO:0000313" key="6">
    <source>
        <dbReference type="Proteomes" id="UP001597052"/>
    </source>
</evidence>
<dbReference type="InterPro" id="IPR036388">
    <property type="entry name" value="WH-like_DNA-bd_sf"/>
</dbReference>
<dbReference type="GO" id="GO:0003677">
    <property type="term" value="F:DNA binding"/>
    <property type="evidence" value="ECO:0007669"/>
    <property type="project" value="UniProtKB-KW"/>
</dbReference>
<evidence type="ECO:0000256" key="2">
    <source>
        <dbReference type="ARBA" id="ARBA00023125"/>
    </source>
</evidence>
<dbReference type="Proteomes" id="UP001597052">
    <property type="component" value="Unassembled WGS sequence"/>
</dbReference>
<dbReference type="InterPro" id="IPR053563">
    <property type="entry name" value="Glycerol_resp_trans_regulator"/>
</dbReference>
<evidence type="ECO:0000259" key="4">
    <source>
        <dbReference type="PROSITE" id="PS51000"/>
    </source>
</evidence>
<dbReference type="InterPro" id="IPR018356">
    <property type="entry name" value="Tscrpt_reg_HTH_DeoR_CS"/>
</dbReference>
<protein>
    <submittedName>
        <fullName evidence="5">HTH-type transcriptional regulator GlpR</fullName>
    </submittedName>
</protein>
<feature type="domain" description="HTH deoR-type" evidence="4">
    <location>
        <begin position="3"/>
        <end position="58"/>
    </location>
</feature>
<gene>
    <name evidence="5" type="primary">glpR</name>
    <name evidence="5" type="ORF">ACFSBW_08595</name>
</gene>
<dbReference type="Gene3D" id="3.40.50.1360">
    <property type="match status" value="1"/>
</dbReference>
<dbReference type="SMART" id="SM00420">
    <property type="entry name" value="HTH_DEOR"/>
    <property type="match status" value="1"/>
</dbReference>